<evidence type="ECO:0000313" key="3">
    <source>
        <dbReference type="EMBL" id="KUG05671.1"/>
    </source>
</evidence>
<name>A0A0W8EAK8_9ZZZZ</name>
<dbReference type="InterPro" id="IPR012859">
    <property type="entry name" value="Pilin_N_archaeal"/>
</dbReference>
<keyword evidence="1" id="KW-1133">Transmembrane helix</keyword>
<reference evidence="3" key="1">
    <citation type="journal article" date="2015" name="Proc. Natl. Acad. Sci. U.S.A.">
        <title>Networks of energetic and metabolic interactions define dynamics in microbial communities.</title>
        <authorList>
            <person name="Embree M."/>
            <person name="Liu J.K."/>
            <person name="Al-Bassam M.M."/>
            <person name="Zengler K."/>
        </authorList>
    </citation>
    <scope>NUCLEOTIDE SEQUENCE</scope>
</reference>
<proteinExistence type="predicted"/>
<protein>
    <recommendedName>
        <fullName evidence="2">Archaeal Type IV pilin N-terminal domain-containing protein</fullName>
    </recommendedName>
</protein>
<dbReference type="Pfam" id="PF07790">
    <property type="entry name" value="Pilin_N"/>
    <property type="match status" value="1"/>
</dbReference>
<evidence type="ECO:0000256" key="1">
    <source>
        <dbReference type="SAM" id="Phobius"/>
    </source>
</evidence>
<comment type="caution">
    <text evidence="3">The sequence shown here is derived from an EMBL/GenBank/DDBJ whole genome shotgun (WGS) entry which is preliminary data.</text>
</comment>
<dbReference type="AlphaFoldDB" id="A0A0W8EAK8"/>
<dbReference type="NCBIfam" id="TIGR02537">
    <property type="entry name" value="arch_flag_Nterm"/>
    <property type="match status" value="1"/>
</dbReference>
<sequence length="208" mass="21917">MKPENESGVSPVVGVMLMLVVTIIIAAVVSGFAGGLASGTTKAPQASLLAIAVIDAIQDTDKTDWAPTYPDNFTAKNGLLFEHMGGDAFALSDISIQLQSGDAKYTINTFDPIQTSEGSCLPVEVTSYIMEVGDTDGFITPGDKFMLYADNCRIDDVPSYGYNNAAQISWKSEGAAGGKAAYLNTKLEFKVIDKASSKVIASGSVIIR</sequence>
<feature type="transmembrane region" description="Helical" evidence="1">
    <location>
        <begin position="12"/>
        <end position="37"/>
    </location>
</feature>
<evidence type="ECO:0000259" key="2">
    <source>
        <dbReference type="Pfam" id="PF07790"/>
    </source>
</evidence>
<keyword evidence="1" id="KW-0472">Membrane</keyword>
<organism evidence="3">
    <name type="scientific">hydrocarbon metagenome</name>
    <dbReference type="NCBI Taxonomy" id="938273"/>
    <lineage>
        <taxon>unclassified sequences</taxon>
        <taxon>metagenomes</taxon>
        <taxon>ecological metagenomes</taxon>
    </lineage>
</organism>
<keyword evidence="1" id="KW-0812">Transmembrane</keyword>
<accession>A0A0W8EAK8</accession>
<dbReference type="EMBL" id="LNQE01001783">
    <property type="protein sequence ID" value="KUG05671.1"/>
    <property type="molecule type" value="Genomic_DNA"/>
</dbReference>
<feature type="domain" description="Archaeal Type IV pilin N-terminal" evidence="2">
    <location>
        <begin position="7"/>
        <end position="100"/>
    </location>
</feature>
<dbReference type="InterPro" id="IPR013373">
    <property type="entry name" value="Flagellin/pilin_N_arc"/>
</dbReference>
<gene>
    <name evidence="3" type="ORF">ASZ90_016894</name>
</gene>